<dbReference type="InterPro" id="IPR048499">
    <property type="entry name" value="DIKK1/2/4_C-subdom2"/>
</dbReference>
<evidence type="ECO:0000256" key="8">
    <source>
        <dbReference type="SAM" id="MobiDB-lite"/>
    </source>
</evidence>
<accession>I3K7V2</accession>
<keyword evidence="4" id="KW-0964">Secreted</keyword>
<protein>
    <submittedName>
        <fullName evidence="13">Uncharacterized protein</fullName>
    </submittedName>
</protein>
<evidence type="ECO:0000256" key="1">
    <source>
        <dbReference type="ARBA" id="ARBA00004613"/>
    </source>
</evidence>
<evidence type="ECO:0000313" key="13">
    <source>
        <dbReference type="Ensembl" id="ENSONIP00000017197.2"/>
    </source>
</evidence>
<feature type="domain" description="Dickkopf-related protein 1/2/4 C-terminal subdomain 2" evidence="11">
    <location>
        <begin position="161"/>
        <end position="194"/>
    </location>
</feature>
<feature type="chain" id="PRO_5025410622" evidence="9">
    <location>
        <begin position="30"/>
        <end position="239"/>
    </location>
</feature>
<dbReference type="GO" id="GO:0039706">
    <property type="term" value="F:co-receptor binding"/>
    <property type="evidence" value="ECO:0007669"/>
    <property type="project" value="TreeGrafter"/>
</dbReference>
<dbReference type="Pfam" id="PF21481">
    <property type="entry name" value="DIKK1-2-4_C-subdom1"/>
    <property type="match status" value="1"/>
</dbReference>
<evidence type="ECO:0000313" key="14">
    <source>
        <dbReference type="Proteomes" id="UP000005207"/>
    </source>
</evidence>
<dbReference type="InterPro" id="IPR039863">
    <property type="entry name" value="DKK1-4"/>
</dbReference>
<feature type="signal peptide" evidence="9">
    <location>
        <begin position="1"/>
        <end position="29"/>
    </location>
</feature>
<reference evidence="13" key="3">
    <citation type="submission" date="2025-09" db="UniProtKB">
        <authorList>
            <consortium name="Ensembl"/>
        </authorList>
    </citation>
    <scope>IDENTIFICATION</scope>
</reference>
<evidence type="ECO:0000256" key="2">
    <source>
        <dbReference type="ARBA" id="ARBA00010842"/>
    </source>
</evidence>
<feature type="region of interest" description="Disordered" evidence="8">
    <location>
        <begin position="99"/>
        <end position="127"/>
    </location>
</feature>
<dbReference type="InterPro" id="IPR006796">
    <property type="entry name" value="Dickkopf_N"/>
</dbReference>
<dbReference type="GO" id="GO:0016055">
    <property type="term" value="P:Wnt signaling pathway"/>
    <property type="evidence" value="ECO:0007669"/>
    <property type="project" value="UniProtKB-KW"/>
</dbReference>
<organism evidence="13 14">
    <name type="scientific">Oreochromis niloticus</name>
    <name type="common">Nile tilapia</name>
    <name type="synonym">Tilapia nilotica</name>
    <dbReference type="NCBI Taxonomy" id="8128"/>
    <lineage>
        <taxon>Eukaryota</taxon>
        <taxon>Metazoa</taxon>
        <taxon>Chordata</taxon>
        <taxon>Craniata</taxon>
        <taxon>Vertebrata</taxon>
        <taxon>Euteleostomi</taxon>
        <taxon>Actinopterygii</taxon>
        <taxon>Neopterygii</taxon>
        <taxon>Teleostei</taxon>
        <taxon>Neoteleostei</taxon>
        <taxon>Acanthomorphata</taxon>
        <taxon>Ovalentaria</taxon>
        <taxon>Cichlomorphae</taxon>
        <taxon>Cichliformes</taxon>
        <taxon>Cichlidae</taxon>
        <taxon>African cichlids</taxon>
        <taxon>Pseudocrenilabrinae</taxon>
        <taxon>Oreochromini</taxon>
        <taxon>Oreochromis</taxon>
    </lineage>
</organism>
<evidence type="ECO:0000259" key="12">
    <source>
        <dbReference type="Pfam" id="PF21481"/>
    </source>
</evidence>
<dbReference type="OMA" id="DLECTEG"/>
<dbReference type="InParanoid" id="I3K7V2"/>
<evidence type="ECO:0000256" key="7">
    <source>
        <dbReference type="ARBA" id="ARBA00023157"/>
    </source>
</evidence>
<name>I3K7V2_ORENI</name>
<dbReference type="InterPro" id="IPR048500">
    <property type="entry name" value="DIKK1/2/4_C-subdom1"/>
</dbReference>
<keyword evidence="7" id="KW-1015">Disulfide bond</keyword>
<dbReference type="PANTHER" id="PTHR12113:SF6">
    <property type="entry name" value="DICKKOPF N-TERMINAL CYSTEINE-RICH DOMAIN-CONTAINING PROTEIN"/>
    <property type="match status" value="1"/>
</dbReference>
<evidence type="ECO:0000256" key="5">
    <source>
        <dbReference type="ARBA" id="ARBA00022687"/>
    </source>
</evidence>
<dbReference type="GeneTree" id="ENSGT00940000164073"/>
<dbReference type="GO" id="GO:0048019">
    <property type="term" value="F:receptor antagonist activity"/>
    <property type="evidence" value="ECO:0007669"/>
    <property type="project" value="TreeGrafter"/>
</dbReference>
<dbReference type="Pfam" id="PF21479">
    <property type="entry name" value="DIKK1-2-4_C-subdom2"/>
    <property type="match status" value="1"/>
</dbReference>
<evidence type="ECO:0000259" key="11">
    <source>
        <dbReference type="Pfam" id="PF21479"/>
    </source>
</evidence>
<dbReference type="Gene3D" id="2.10.80.10">
    <property type="entry name" value="Lipase, subunit A"/>
    <property type="match status" value="1"/>
</dbReference>
<reference evidence="13" key="2">
    <citation type="submission" date="2025-08" db="UniProtKB">
        <authorList>
            <consortium name="Ensembl"/>
        </authorList>
    </citation>
    <scope>IDENTIFICATION</scope>
</reference>
<evidence type="ECO:0000256" key="3">
    <source>
        <dbReference type="ARBA" id="ARBA00022473"/>
    </source>
</evidence>
<feature type="domain" description="Dickkopf-related protein 1/2/4 C-terminal subdomain 1" evidence="12">
    <location>
        <begin position="130"/>
        <end position="158"/>
    </location>
</feature>
<keyword evidence="6 9" id="KW-0732">Signal</keyword>
<evidence type="ECO:0000256" key="6">
    <source>
        <dbReference type="ARBA" id="ARBA00022729"/>
    </source>
</evidence>
<reference evidence="14" key="1">
    <citation type="submission" date="2012-01" db="EMBL/GenBank/DDBJ databases">
        <title>The Genome Sequence of Oreochromis niloticus (Nile Tilapia).</title>
        <authorList>
            <consortium name="Broad Institute Genome Assembly Team"/>
            <consortium name="Broad Institute Sequencing Platform"/>
            <person name="Di Palma F."/>
            <person name="Johnson J."/>
            <person name="Lander E.S."/>
            <person name="Lindblad-Toh K."/>
        </authorList>
    </citation>
    <scope>NUCLEOTIDE SEQUENCE [LARGE SCALE GENOMIC DNA]</scope>
</reference>
<keyword evidence="14" id="KW-1185">Reference proteome</keyword>
<evidence type="ECO:0000256" key="9">
    <source>
        <dbReference type="SAM" id="SignalP"/>
    </source>
</evidence>
<comment type="subcellular location">
    <subcellularLocation>
        <location evidence="1">Secreted</location>
    </subcellularLocation>
</comment>
<keyword evidence="5" id="KW-0879">Wnt signaling pathway</keyword>
<dbReference type="Pfam" id="PF04706">
    <property type="entry name" value="Dickkopf_N"/>
    <property type="match status" value="1"/>
</dbReference>
<dbReference type="PANTHER" id="PTHR12113">
    <property type="entry name" value="DICKKOPF3-LIKE 3"/>
    <property type="match status" value="1"/>
</dbReference>
<dbReference type="eggNOG" id="KOG1218">
    <property type="taxonomic scope" value="Eukaryota"/>
</dbReference>
<dbReference type="GO" id="GO:0090090">
    <property type="term" value="P:negative regulation of canonical Wnt signaling pathway"/>
    <property type="evidence" value="ECO:0007669"/>
    <property type="project" value="TreeGrafter"/>
</dbReference>
<dbReference type="STRING" id="8128.ENSONIP00000017197"/>
<dbReference type="Proteomes" id="UP000005207">
    <property type="component" value="Linkage group LG3"/>
</dbReference>
<keyword evidence="3" id="KW-0217">Developmental protein</keyword>
<sequence length="239" mass="26347">RATVLASQSSLSLPFVILCMLSLMGKAHLKLPTGNQMHFDLECREGNYCHTSSRRPAHSHCKTCRRRKRPCLRDTMCCPANRCSNNICVPDVDGFVSERNPNTDGALSPLTKKKGRKKEAKGSPGRNQVGNPCLRSSDCLDGLCCARHFWTRICKPMLREGQVCTRHRRKGNHGLELFQRCPCGDGLICRTLREPGTQLAAVSGFNFSATSSRYSSGLSSGSPSSAVSKARLHVCHRTK</sequence>
<evidence type="ECO:0000259" key="10">
    <source>
        <dbReference type="Pfam" id="PF04706"/>
    </source>
</evidence>
<evidence type="ECO:0000256" key="4">
    <source>
        <dbReference type="ARBA" id="ARBA00022525"/>
    </source>
</evidence>
<feature type="domain" description="Dickkopf N-terminal cysteine-rich" evidence="10">
    <location>
        <begin position="37"/>
        <end position="89"/>
    </location>
</feature>
<dbReference type="HOGENOM" id="CLU_080459_2_0_1"/>
<dbReference type="AlphaFoldDB" id="I3K7V2"/>
<proteinExistence type="inferred from homology"/>
<comment type="similarity">
    <text evidence="2">Belongs to the dickkopf family.</text>
</comment>
<dbReference type="Ensembl" id="ENSONIT00000017212.2">
    <property type="protein sequence ID" value="ENSONIP00000017197.2"/>
    <property type="gene ID" value="ENSONIG00000013669.2"/>
</dbReference>
<dbReference type="GO" id="GO:0005615">
    <property type="term" value="C:extracellular space"/>
    <property type="evidence" value="ECO:0007669"/>
    <property type="project" value="TreeGrafter"/>
</dbReference>